<dbReference type="InterPro" id="IPR001709">
    <property type="entry name" value="Flavoprot_Pyr_Nucl_cyt_Rdtase"/>
</dbReference>
<evidence type="ECO:0000256" key="2">
    <source>
        <dbReference type="ARBA" id="ARBA00022630"/>
    </source>
</evidence>
<dbReference type="SUPFAM" id="SSF52218">
    <property type="entry name" value="Flavoproteins"/>
    <property type="match status" value="1"/>
</dbReference>
<evidence type="ECO:0000256" key="4">
    <source>
        <dbReference type="ARBA" id="ARBA00023192"/>
    </source>
</evidence>
<dbReference type="SUPFAM" id="SSF52343">
    <property type="entry name" value="Ferredoxin reductase-like, C-terminal NADP-linked domain"/>
    <property type="match status" value="1"/>
</dbReference>
<dbReference type="PRINTS" id="PR00371">
    <property type="entry name" value="FPNCR"/>
</dbReference>
<gene>
    <name evidence="8" type="ORF">FHS68_003618</name>
</gene>
<dbReference type="PROSITE" id="PS50902">
    <property type="entry name" value="FLAVODOXIN_LIKE"/>
    <property type="match status" value="1"/>
</dbReference>
<feature type="domain" description="Flavodoxin-like" evidence="6">
    <location>
        <begin position="341"/>
        <end position="476"/>
    </location>
</feature>
<dbReference type="SUPFAM" id="SSF63380">
    <property type="entry name" value="Riboflavin synthase domain-like"/>
    <property type="match status" value="1"/>
</dbReference>
<keyword evidence="4" id="KW-0028">Amino-acid biosynthesis</keyword>
<dbReference type="RefSeq" id="WP_167272616.1">
    <property type="nucleotide sequence ID" value="NZ_JAASQJ010000003.1"/>
</dbReference>
<dbReference type="Pfam" id="PF00258">
    <property type="entry name" value="Flavodoxin_1"/>
    <property type="match status" value="1"/>
</dbReference>
<dbReference type="Proteomes" id="UP001179181">
    <property type="component" value="Unassembled WGS sequence"/>
</dbReference>
<keyword evidence="5" id="KW-0812">Transmembrane</keyword>
<dbReference type="PROSITE" id="PS51384">
    <property type="entry name" value="FAD_FR"/>
    <property type="match status" value="1"/>
</dbReference>
<protein>
    <submittedName>
        <fullName evidence="8">Sulfite reductase (NADPH) flavoprotein alpha-component</fullName>
        <ecNumber evidence="8">1.8.1.2</ecNumber>
    </submittedName>
</protein>
<dbReference type="PANTHER" id="PTHR19384">
    <property type="entry name" value="NITRIC OXIDE SYNTHASE-RELATED"/>
    <property type="match status" value="1"/>
</dbReference>
<evidence type="ECO:0000259" key="6">
    <source>
        <dbReference type="PROSITE" id="PS50902"/>
    </source>
</evidence>
<dbReference type="InterPro" id="IPR029039">
    <property type="entry name" value="Flavoprotein-like_sf"/>
</dbReference>
<name>A0ABX0UN65_9BACT</name>
<comment type="cofactor">
    <cofactor evidence="1">
        <name>FMN</name>
        <dbReference type="ChEBI" id="CHEBI:58210"/>
    </cofactor>
</comment>
<keyword evidence="2" id="KW-0285">Flavoprotein</keyword>
<evidence type="ECO:0000256" key="3">
    <source>
        <dbReference type="ARBA" id="ARBA00022643"/>
    </source>
</evidence>
<keyword evidence="5" id="KW-1133">Transmembrane helix</keyword>
<dbReference type="Gene3D" id="3.40.50.360">
    <property type="match status" value="1"/>
</dbReference>
<dbReference type="EMBL" id="JAASQJ010000003">
    <property type="protein sequence ID" value="NIJ54436.1"/>
    <property type="molecule type" value="Genomic_DNA"/>
</dbReference>
<comment type="caution">
    <text evidence="8">The sequence shown here is derived from an EMBL/GenBank/DDBJ whole genome shotgun (WGS) entry which is preliminary data.</text>
</comment>
<dbReference type="InterPro" id="IPR017927">
    <property type="entry name" value="FAD-bd_FR_type"/>
</dbReference>
<dbReference type="InterPro" id="IPR039261">
    <property type="entry name" value="FNR_nucleotide-bd"/>
</dbReference>
<dbReference type="Pfam" id="PF03929">
    <property type="entry name" value="PepSY_TM"/>
    <property type="match status" value="1"/>
</dbReference>
<feature type="transmembrane region" description="Helical" evidence="5">
    <location>
        <begin position="130"/>
        <end position="151"/>
    </location>
</feature>
<keyword evidence="4" id="KW-0198">Cysteine biosynthesis</keyword>
<dbReference type="InterPro" id="IPR017938">
    <property type="entry name" value="Riboflavin_synthase-like_b-brl"/>
</dbReference>
<proteinExistence type="predicted"/>
<dbReference type="GO" id="GO:0004783">
    <property type="term" value="F:sulfite reductase (NADPH) activity"/>
    <property type="evidence" value="ECO:0007669"/>
    <property type="project" value="UniProtKB-EC"/>
</dbReference>
<evidence type="ECO:0000313" key="8">
    <source>
        <dbReference type="EMBL" id="NIJ54436.1"/>
    </source>
</evidence>
<dbReference type="EC" id="1.8.1.2" evidence="8"/>
<feature type="domain" description="FAD-binding FR-type" evidence="7">
    <location>
        <begin position="495"/>
        <end position="593"/>
    </location>
</feature>
<dbReference type="PANTHER" id="PTHR19384:SF128">
    <property type="entry name" value="NADPH OXIDOREDUCTASE A"/>
    <property type="match status" value="1"/>
</dbReference>
<dbReference type="InterPro" id="IPR008254">
    <property type="entry name" value="Flavodoxin/NO_synth"/>
</dbReference>
<evidence type="ECO:0000259" key="7">
    <source>
        <dbReference type="PROSITE" id="PS51384"/>
    </source>
</evidence>
<feature type="transmembrane region" description="Helical" evidence="5">
    <location>
        <begin position="299"/>
        <end position="323"/>
    </location>
</feature>
<keyword evidence="8" id="KW-0560">Oxidoreductase</keyword>
<dbReference type="Gene3D" id="3.40.50.80">
    <property type="entry name" value="Nucleotide-binding domain of ferredoxin-NADP reductase (FNR) module"/>
    <property type="match status" value="1"/>
</dbReference>
<sequence>MTISIWRYSHLALAVSSFLLLSLASVTGIVLSFQPLSEKVLPYRTNHFDETTLAQTLPTLRKQYPEISELAVDKNKFVSIKGSDTDGKKLDAYIDPQTGKILGYPTPKSAFFEWVTALHRSLFIHETGRFFIGLTSFLLLLITVSGTMLIIQRQRGLKRFFTRIVRENFAQYFHVVLGRLSLVPIFIIALSGTYLSLARFGFIESPKVSSEVDFDAIKTGPAKNPADFEIFKQIRLPEVQTVEFPFSEDPEDYYTLKLHDREVTVNQITGEILREIKSPTSALLTELSGDLHTGRTSGIWAIILAIASGNILFFIYSGFAMTFKRRASRVRNKYGADESEFIILVGSENGSTFGFANAIHQQLTAGGKSAYVTELNNYKVFPKASNMIVMTATYGLGNPPTNAAHFAKIFEKHKQPNPVRFSVVGFGSHSYPDFCKFAFEVDNVFARQDWAIPMLEIHTVNDKSPDEFSQWAASWSQLAGVALSISPSLLITRHESLQELTVIDKTEITSSGESFLISLRPKRRSNFTSGDLLAIYPANDHRERLYSIGKIGTDIQLSIKLHAQGQGSSYLNRQDSGNTISARIVSNGHFHFPEKANSVIMISNGTGIAPFLGMIDQQTANAQCHLYCGFRDQKSFALYNAAVQKNLEKKKLKSLHIAYSRDGEKQYVKDLLTKDEAFVADTLKNNGVIMLCGSLSMQNNVVALLDHICQTRLGKSVSFYQSHGQVLMDCY</sequence>
<dbReference type="InterPro" id="IPR005625">
    <property type="entry name" value="PepSY-ass_TM"/>
</dbReference>
<evidence type="ECO:0000256" key="5">
    <source>
        <dbReference type="SAM" id="Phobius"/>
    </source>
</evidence>
<feature type="transmembrane region" description="Helical" evidence="5">
    <location>
        <begin position="172"/>
        <end position="197"/>
    </location>
</feature>
<keyword evidence="3" id="KW-0288">FMN</keyword>
<dbReference type="Pfam" id="PF00175">
    <property type="entry name" value="NAD_binding_1"/>
    <property type="match status" value="1"/>
</dbReference>
<accession>A0ABX0UN65</accession>
<keyword evidence="9" id="KW-1185">Reference proteome</keyword>
<evidence type="ECO:0000256" key="1">
    <source>
        <dbReference type="ARBA" id="ARBA00001917"/>
    </source>
</evidence>
<dbReference type="InterPro" id="IPR001433">
    <property type="entry name" value="OxRdtase_FAD/NAD-bd"/>
</dbReference>
<evidence type="ECO:0000313" key="9">
    <source>
        <dbReference type="Proteomes" id="UP001179181"/>
    </source>
</evidence>
<reference evidence="8 9" key="1">
    <citation type="submission" date="2020-03" db="EMBL/GenBank/DDBJ databases">
        <title>Genomic Encyclopedia of Type Strains, Phase IV (KMG-IV): sequencing the most valuable type-strain genomes for metagenomic binning, comparative biology and taxonomic classification.</title>
        <authorList>
            <person name="Goeker M."/>
        </authorList>
    </citation>
    <scope>NUCLEOTIDE SEQUENCE [LARGE SCALE GENOMIC DNA]</scope>
    <source>
        <strain evidence="8 9">DSM 102865</strain>
    </source>
</reference>
<organism evidence="8 9">
    <name type="scientific">Dyadobacter arcticus</name>
    <dbReference type="NCBI Taxonomy" id="1078754"/>
    <lineage>
        <taxon>Bacteria</taxon>
        <taxon>Pseudomonadati</taxon>
        <taxon>Bacteroidota</taxon>
        <taxon>Cytophagia</taxon>
        <taxon>Cytophagales</taxon>
        <taxon>Spirosomataceae</taxon>
        <taxon>Dyadobacter</taxon>
    </lineage>
</organism>
<keyword evidence="5" id="KW-0472">Membrane</keyword>